<keyword evidence="1" id="KW-0812">Transmembrane</keyword>
<proteinExistence type="predicted"/>
<dbReference type="EMBL" id="CP120682">
    <property type="protein sequence ID" value="WKN36166.1"/>
    <property type="molecule type" value="Genomic_DNA"/>
</dbReference>
<name>A0AA49GPV4_9BACT</name>
<sequence length="73" mass="7942">MKIVALILSSIVGLHALCSIGTYVFDFNQLAVYGKGYLLGKTILLILAIGIIILLLKRIFSSLEESLDDTISD</sequence>
<reference evidence="2" key="1">
    <citation type="journal article" date="2023" name="Comput. Struct. Biotechnol. J.">
        <title>Discovery of a novel marine Bacteroidetes with a rich repertoire of carbohydrate-active enzymes.</title>
        <authorList>
            <person name="Chen B."/>
            <person name="Liu G."/>
            <person name="Chen Q."/>
            <person name="Wang H."/>
            <person name="Liu L."/>
            <person name="Tang K."/>
        </authorList>
    </citation>
    <scope>NUCLEOTIDE SEQUENCE</scope>
    <source>
        <strain evidence="2">TK19036</strain>
    </source>
</reference>
<keyword evidence="1" id="KW-0472">Membrane</keyword>
<evidence type="ECO:0000256" key="1">
    <source>
        <dbReference type="SAM" id="Phobius"/>
    </source>
</evidence>
<reference evidence="2" key="2">
    <citation type="journal article" date="2024" name="Antonie Van Leeuwenhoek">
        <title>Roseihalotalea indica gen. nov., sp. nov., a halophilic Bacteroidetes from mesopelagic Southwest Indian Ocean with higher carbohydrate metabolic potential.</title>
        <authorList>
            <person name="Chen B."/>
            <person name="Zhang M."/>
            <person name="Lin D."/>
            <person name="Ye J."/>
            <person name="Tang K."/>
        </authorList>
    </citation>
    <scope>NUCLEOTIDE SEQUENCE</scope>
    <source>
        <strain evidence="2">TK19036</strain>
    </source>
</reference>
<evidence type="ECO:0000313" key="2">
    <source>
        <dbReference type="EMBL" id="WKN36166.1"/>
    </source>
</evidence>
<gene>
    <name evidence="2" type="ORF">K4G66_27755</name>
</gene>
<feature type="transmembrane region" description="Helical" evidence="1">
    <location>
        <begin position="37"/>
        <end position="56"/>
    </location>
</feature>
<organism evidence="2">
    <name type="scientific">Roseihalotalea indica</name>
    <dbReference type="NCBI Taxonomy" id="2867963"/>
    <lineage>
        <taxon>Bacteria</taxon>
        <taxon>Pseudomonadati</taxon>
        <taxon>Bacteroidota</taxon>
        <taxon>Cytophagia</taxon>
        <taxon>Cytophagales</taxon>
        <taxon>Catalimonadaceae</taxon>
        <taxon>Roseihalotalea</taxon>
    </lineage>
</organism>
<accession>A0AA49GPV4</accession>
<keyword evidence="1" id="KW-1133">Transmembrane helix</keyword>
<protein>
    <submittedName>
        <fullName evidence="2">Uncharacterized protein</fullName>
    </submittedName>
</protein>
<dbReference type="AlphaFoldDB" id="A0AA49GPV4"/>